<evidence type="ECO:0000313" key="5">
    <source>
        <dbReference type="Proteomes" id="UP000075430"/>
    </source>
</evidence>
<name>A0A150F6D3_9BACI</name>
<keyword evidence="4" id="KW-0946">Virion</keyword>
<evidence type="ECO:0000256" key="1">
    <source>
        <dbReference type="ARBA" id="ARBA00022679"/>
    </source>
</evidence>
<dbReference type="InterPro" id="IPR050832">
    <property type="entry name" value="Bact_Acetyltransf"/>
</dbReference>
<keyword evidence="2" id="KW-0012">Acyltransferase</keyword>
<dbReference type="CDD" id="cd04301">
    <property type="entry name" value="NAT_SF"/>
    <property type="match status" value="1"/>
</dbReference>
<dbReference type="InterPro" id="IPR016181">
    <property type="entry name" value="Acyl_CoA_acyltransferase"/>
</dbReference>
<evidence type="ECO:0000259" key="3">
    <source>
        <dbReference type="PROSITE" id="PS51186"/>
    </source>
</evidence>
<keyword evidence="1" id="KW-0808">Transferase</keyword>
<dbReference type="EMBL" id="LSBA01000023">
    <property type="protein sequence ID" value="KXZ16982.1"/>
    <property type="molecule type" value="Genomic_DNA"/>
</dbReference>
<organism evidence="4 5">
    <name type="scientific">Bacillus nakamurai</name>
    <dbReference type="NCBI Taxonomy" id="1793963"/>
    <lineage>
        <taxon>Bacteria</taxon>
        <taxon>Bacillati</taxon>
        <taxon>Bacillota</taxon>
        <taxon>Bacilli</taxon>
        <taxon>Bacillales</taxon>
        <taxon>Bacillaceae</taxon>
        <taxon>Bacillus</taxon>
    </lineage>
</organism>
<gene>
    <name evidence="4" type="ORF">AXI58_00885</name>
</gene>
<protein>
    <submittedName>
        <fullName evidence="4">Spore coat protein</fullName>
    </submittedName>
</protein>
<dbReference type="GO" id="GO:0016747">
    <property type="term" value="F:acyltransferase activity, transferring groups other than amino-acyl groups"/>
    <property type="evidence" value="ECO:0007669"/>
    <property type="project" value="InterPro"/>
</dbReference>
<dbReference type="RefSeq" id="WP_061522451.1">
    <property type="nucleotide sequence ID" value="NZ_JANBMN010000001.1"/>
</dbReference>
<dbReference type="Gene3D" id="3.40.630.30">
    <property type="match status" value="1"/>
</dbReference>
<keyword evidence="5" id="KW-1185">Reference proteome</keyword>
<dbReference type="PROSITE" id="PS51186">
    <property type="entry name" value="GNAT"/>
    <property type="match status" value="1"/>
</dbReference>
<accession>A0A150F6D3</accession>
<sequence length="287" mass="32704">MYTLKENLPQDVILAFLQDKGIQPETYEFSLGLLEENSLQGVILYESSPWESELYQKHVINVKIASANSTGQLKKLFQEFYAARRADGTDFMFIKIPAEDVGAMQVVQQLPSSYFVGSLFKLVSPVRFYHQAPPFELAEARPGDTEDICRLARDVFTKSRYYYDPHISYENANRLFEEWARNNAEGRASLNIVAISKGEVVGFVQGLSKGDEFVLDLMAVKPGFEGKGAGYHLVAHIIEQSMRFQHRTVSAGTQLHNVRAIRLYERMGFAAEKSYYYYHVWPAKEAD</sequence>
<dbReference type="AlphaFoldDB" id="A0A150F6D3"/>
<dbReference type="InterPro" id="IPR000182">
    <property type="entry name" value="GNAT_dom"/>
</dbReference>
<dbReference type="PANTHER" id="PTHR43877">
    <property type="entry name" value="AMINOALKYLPHOSPHONATE N-ACETYLTRANSFERASE-RELATED-RELATED"/>
    <property type="match status" value="1"/>
</dbReference>
<proteinExistence type="predicted"/>
<dbReference type="STRING" id="1793963.AXI58_00885"/>
<dbReference type="Proteomes" id="UP000075430">
    <property type="component" value="Unassembled WGS sequence"/>
</dbReference>
<evidence type="ECO:0000256" key="2">
    <source>
        <dbReference type="ARBA" id="ARBA00023315"/>
    </source>
</evidence>
<reference evidence="5" key="1">
    <citation type="submission" date="2016-02" db="EMBL/GenBank/DDBJ databases">
        <authorList>
            <person name="Dunlap C."/>
        </authorList>
    </citation>
    <scope>NUCLEOTIDE SEQUENCE [LARGE SCALE GENOMIC DNA]</scope>
    <source>
        <strain evidence="5">NRRL B-41092</strain>
    </source>
</reference>
<dbReference type="SUPFAM" id="SSF55729">
    <property type="entry name" value="Acyl-CoA N-acyltransferases (Nat)"/>
    <property type="match status" value="1"/>
</dbReference>
<keyword evidence="4" id="KW-0167">Capsid protein</keyword>
<dbReference type="PANTHER" id="PTHR43877:SF2">
    <property type="entry name" value="AMINOALKYLPHOSPHONATE N-ACETYLTRANSFERASE-RELATED"/>
    <property type="match status" value="1"/>
</dbReference>
<dbReference type="Pfam" id="PF00583">
    <property type="entry name" value="Acetyltransf_1"/>
    <property type="match status" value="1"/>
</dbReference>
<comment type="caution">
    <text evidence="4">The sequence shown here is derived from an EMBL/GenBank/DDBJ whole genome shotgun (WGS) entry which is preliminary data.</text>
</comment>
<evidence type="ECO:0000313" key="4">
    <source>
        <dbReference type="EMBL" id="KXZ16982.1"/>
    </source>
</evidence>
<dbReference type="OrthoDB" id="9803233at2"/>
<feature type="domain" description="N-acetyltransferase" evidence="3">
    <location>
        <begin position="135"/>
        <end position="287"/>
    </location>
</feature>